<gene>
    <name evidence="1" type="ORF">Fuma_02859</name>
</gene>
<organism evidence="1 2">
    <name type="scientific">Fuerstiella marisgermanici</name>
    <dbReference type="NCBI Taxonomy" id="1891926"/>
    <lineage>
        <taxon>Bacteria</taxon>
        <taxon>Pseudomonadati</taxon>
        <taxon>Planctomycetota</taxon>
        <taxon>Planctomycetia</taxon>
        <taxon>Planctomycetales</taxon>
        <taxon>Planctomycetaceae</taxon>
        <taxon>Fuerstiella</taxon>
    </lineage>
</organism>
<dbReference type="EMBL" id="CP017641">
    <property type="protein sequence ID" value="APZ93242.1"/>
    <property type="molecule type" value="Genomic_DNA"/>
</dbReference>
<sequence>MSTNMNQLLDYLQREELNVADHNEEHAFLRFDGDSGDQKLVLSVDEGRLLQSFVYPAFRVPEGSRPDIAIAVSRANYGLKVGKFELDMNDGELRYQAALLFDGDLPADKVMDRVVYVGLSMMDRYMPAFMSVIYGNEPARDAVALVEQI</sequence>
<keyword evidence="2" id="KW-1185">Reference proteome</keyword>
<dbReference type="CDD" id="cd17033">
    <property type="entry name" value="DR1245-like"/>
    <property type="match status" value="1"/>
</dbReference>
<dbReference type="AlphaFoldDB" id="A0A1P8WGS2"/>
<dbReference type="InterPro" id="IPR019660">
    <property type="entry name" value="Put_sensory_transdc_reg_YbjN"/>
</dbReference>
<evidence type="ECO:0008006" key="3">
    <source>
        <dbReference type="Google" id="ProtNLM"/>
    </source>
</evidence>
<dbReference type="Pfam" id="PF10722">
    <property type="entry name" value="YbjN"/>
    <property type="match status" value="1"/>
</dbReference>
<dbReference type="OrthoDB" id="5192220at2"/>
<dbReference type="RefSeq" id="WP_077024730.1">
    <property type="nucleotide sequence ID" value="NZ_CP017641.1"/>
</dbReference>
<reference evidence="1 2" key="1">
    <citation type="journal article" date="2016" name="Front. Microbiol.">
        <title>Fuerstia marisgermanicae gen. nov., sp. nov., an Unusual Member of the Phylum Planctomycetes from the German Wadden Sea.</title>
        <authorList>
            <person name="Kohn T."/>
            <person name="Heuer A."/>
            <person name="Jogler M."/>
            <person name="Vollmers J."/>
            <person name="Boedeker C."/>
            <person name="Bunk B."/>
            <person name="Rast P."/>
            <person name="Borchert D."/>
            <person name="Glockner I."/>
            <person name="Freese H.M."/>
            <person name="Klenk H.P."/>
            <person name="Overmann J."/>
            <person name="Kaster A.K."/>
            <person name="Rohde M."/>
            <person name="Wiegand S."/>
            <person name="Jogler C."/>
        </authorList>
    </citation>
    <scope>NUCLEOTIDE SEQUENCE [LARGE SCALE GENOMIC DNA]</scope>
    <source>
        <strain evidence="1 2">NH11</strain>
    </source>
</reference>
<dbReference type="KEGG" id="fmr:Fuma_02859"/>
<dbReference type="STRING" id="1891926.Fuma_02859"/>
<evidence type="ECO:0000313" key="2">
    <source>
        <dbReference type="Proteomes" id="UP000187735"/>
    </source>
</evidence>
<proteinExistence type="predicted"/>
<accession>A0A1P8WGS2</accession>
<protein>
    <recommendedName>
        <fullName evidence="3">YbjN domain-containing protein</fullName>
    </recommendedName>
</protein>
<evidence type="ECO:0000313" key="1">
    <source>
        <dbReference type="EMBL" id="APZ93242.1"/>
    </source>
</evidence>
<dbReference type="Proteomes" id="UP000187735">
    <property type="component" value="Chromosome"/>
</dbReference>
<name>A0A1P8WGS2_9PLAN</name>